<feature type="transmembrane region" description="Helical" evidence="6">
    <location>
        <begin position="381"/>
        <end position="408"/>
    </location>
</feature>
<feature type="transmembrane region" description="Helical" evidence="6">
    <location>
        <begin position="354"/>
        <end position="375"/>
    </location>
</feature>
<feature type="transmembrane region" description="Helical" evidence="6">
    <location>
        <begin position="250"/>
        <end position="270"/>
    </location>
</feature>
<keyword evidence="2 6" id="KW-0812">Transmembrane</keyword>
<dbReference type="InterPro" id="IPR001182">
    <property type="entry name" value="FtsW/RodA"/>
</dbReference>
<dbReference type="GO" id="GO:0005886">
    <property type="term" value="C:plasma membrane"/>
    <property type="evidence" value="ECO:0007669"/>
    <property type="project" value="TreeGrafter"/>
</dbReference>
<dbReference type="AlphaFoldDB" id="A0A2Z4UBG2"/>
<dbReference type="KEGG" id="blau:DQQ01_09860"/>
<keyword evidence="4 6" id="KW-1133">Transmembrane helix</keyword>
<feature type="transmembrane region" description="Helical" evidence="6">
    <location>
        <begin position="198"/>
        <end position="217"/>
    </location>
</feature>
<evidence type="ECO:0000256" key="2">
    <source>
        <dbReference type="ARBA" id="ARBA00022692"/>
    </source>
</evidence>
<feature type="transmembrane region" description="Helical" evidence="6">
    <location>
        <begin position="309"/>
        <end position="333"/>
    </location>
</feature>
<name>A0A2Z4UBG2_9FIRM</name>
<evidence type="ECO:0000256" key="1">
    <source>
        <dbReference type="ARBA" id="ARBA00004141"/>
    </source>
</evidence>
<evidence type="ECO:0000313" key="7">
    <source>
        <dbReference type="EMBL" id="AWY98403.1"/>
    </source>
</evidence>
<dbReference type="Pfam" id="PF01098">
    <property type="entry name" value="FTSW_RODA_SPOVE"/>
    <property type="match status" value="2"/>
</dbReference>
<feature type="transmembrane region" description="Helical" evidence="6">
    <location>
        <begin position="137"/>
        <end position="157"/>
    </location>
</feature>
<evidence type="ECO:0000313" key="8">
    <source>
        <dbReference type="Proteomes" id="UP000250003"/>
    </source>
</evidence>
<dbReference type="PANTHER" id="PTHR30474">
    <property type="entry name" value="CELL CYCLE PROTEIN"/>
    <property type="match status" value="1"/>
</dbReference>
<accession>A0A2Z4UBG2</accession>
<comment type="subcellular location">
    <subcellularLocation>
        <location evidence="1">Membrane</location>
        <topology evidence="1">Multi-pass membrane protein</topology>
    </subcellularLocation>
</comment>
<dbReference type="OrthoDB" id="9802195at2"/>
<dbReference type="InterPro" id="IPR047928">
    <property type="entry name" value="Perm_prefix_1"/>
</dbReference>
<dbReference type="GO" id="GO:0008360">
    <property type="term" value="P:regulation of cell shape"/>
    <property type="evidence" value="ECO:0007669"/>
    <property type="project" value="UniProtKB-KW"/>
</dbReference>
<dbReference type="GO" id="GO:0051301">
    <property type="term" value="P:cell division"/>
    <property type="evidence" value="ECO:0007669"/>
    <property type="project" value="InterPro"/>
</dbReference>
<feature type="transmembrane region" description="Helical" evidence="6">
    <location>
        <begin position="163"/>
        <end position="186"/>
    </location>
</feature>
<evidence type="ECO:0000256" key="3">
    <source>
        <dbReference type="ARBA" id="ARBA00022960"/>
    </source>
</evidence>
<evidence type="ECO:0000256" key="6">
    <source>
        <dbReference type="SAM" id="Phobius"/>
    </source>
</evidence>
<dbReference type="RefSeq" id="WP_111919892.1">
    <property type="nucleotide sequence ID" value="NZ_CAUWHR010000002.1"/>
</dbReference>
<feature type="transmembrane region" description="Helical" evidence="6">
    <location>
        <begin position="223"/>
        <end position="243"/>
    </location>
</feature>
<feature type="transmembrane region" description="Helical" evidence="6">
    <location>
        <begin position="106"/>
        <end position="125"/>
    </location>
</feature>
<keyword evidence="5 6" id="KW-0472">Membrane</keyword>
<dbReference type="GO" id="GO:0015648">
    <property type="term" value="F:lipid-linked peptidoglycan transporter activity"/>
    <property type="evidence" value="ECO:0007669"/>
    <property type="project" value="TreeGrafter"/>
</dbReference>
<protein>
    <recommendedName>
        <fullName evidence="9">FtsW/RodA/SpoVE family cell cycle protein</fullName>
    </recommendedName>
</protein>
<keyword evidence="8" id="KW-1185">Reference proteome</keyword>
<proteinExistence type="predicted"/>
<evidence type="ECO:0000256" key="4">
    <source>
        <dbReference type="ARBA" id="ARBA00022989"/>
    </source>
</evidence>
<gene>
    <name evidence="7" type="ORF">DQQ01_09860</name>
</gene>
<dbReference type="EMBL" id="CP030280">
    <property type="protein sequence ID" value="AWY98403.1"/>
    <property type="molecule type" value="Genomic_DNA"/>
</dbReference>
<keyword evidence="3" id="KW-0133">Cell shape</keyword>
<evidence type="ECO:0008006" key="9">
    <source>
        <dbReference type="Google" id="ProtNLM"/>
    </source>
</evidence>
<feature type="transmembrane region" description="Helical" evidence="6">
    <location>
        <begin position="72"/>
        <end position="94"/>
    </location>
</feature>
<dbReference type="NCBIfam" id="NF038403">
    <property type="entry name" value="perm_prefix_1"/>
    <property type="match status" value="1"/>
</dbReference>
<dbReference type="Proteomes" id="UP000250003">
    <property type="component" value="Chromosome"/>
</dbReference>
<organism evidence="7 8">
    <name type="scientific">Blautia argi</name>
    <dbReference type="NCBI Taxonomy" id="1912897"/>
    <lineage>
        <taxon>Bacteria</taxon>
        <taxon>Bacillati</taxon>
        <taxon>Bacillota</taxon>
        <taxon>Clostridia</taxon>
        <taxon>Lachnospirales</taxon>
        <taxon>Lachnospiraceae</taxon>
        <taxon>Blautia</taxon>
    </lineage>
</organism>
<evidence type="ECO:0000256" key="5">
    <source>
        <dbReference type="ARBA" id="ARBA00023136"/>
    </source>
</evidence>
<reference evidence="8" key="1">
    <citation type="submission" date="2018-06" db="EMBL/GenBank/DDBJ databases">
        <title>Description of Blautia argi sp. nov., a new anaerobic isolated from dog feces.</title>
        <authorList>
            <person name="Chang Y.-H."/>
            <person name="Paek J."/>
            <person name="Shin Y."/>
        </authorList>
    </citation>
    <scope>NUCLEOTIDE SEQUENCE [LARGE SCALE GENOMIC DNA]</scope>
    <source>
        <strain evidence="8">KCTC 15426</strain>
    </source>
</reference>
<dbReference type="GO" id="GO:0032153">
    <property type="term" value="C:cell division site"/>
    <property type="evidence" value="ECO:0007669"/>
    <property type="project" value="TreeGrafter"/>
</dbReference>
<sequence length="428" mass="47422">MEEYLQKVLEQIRCKQAKKLVEAELRGHLEEQIAENISSGMNREEAVYAAVQDMGNPVETGVSLDALHKPQICWFMVVMIGIISLLGIGVQTVIGMQNRDLGSSYIFKHVFCVLGGFCLMLFIYRLDYSFLGKHARILALTGGVLWILSRLFFSVSINGTNRWISLPGLGTISISALLYLAIPLYAGILYQYYGQGRAGVLKCILWLLLPVVLAFYLPNLFQAFFLFLVQSCLLTAAICKGWFSVKKGVFLGGFWGIALLLPVVFLGLGIRLHWFASYQTERILHYINSISLGFVQTTGQENPAYHNDLVFGFLGTSYGIMAAILVAALLLALSMKGLHMARKQKNELGTMVGYAGGLFFLFMTLLNILMSVGILPGASSFLPLISSGGSNLFLSYMVLGLLLSVYRYQNLLPTDRKKLRKTSGLLET</sequence>